<dbReference type="Gene3D" id="3.40.50.620">
    <property type="entry name" value="HUPs"/>
    <property type="match status" value="1"/>
</dbReference>
<dbReference type="RefSeq" id="WP_211469184.1">
    <property type="nucleotide sequence ID" value="NZ_JAGSXH010000061.1"/>
</dbReference>
<sequence>MTHDRYPHLVWEGRFQPVHRGHLAYVGELLRHADQVTVVVVANETSTHSAVPSPVPQFSAIVDGHHAAERNPWPLWLRQRMVQSAVRAAHPGRAADVTVLGGHRLDLDWPLYRQLLPADRVFAVPARDDFEDAKARAWTALGERVVRLDVGHLPRISGTQVRELMASGDALDEVLHPVTLAALRESGCLAGAVA</sequence>
<keyword evidence="5" id="KW-1185">Reference proteome</keyword>
<dbReference type="InterPro" id="IPR004821">
    <property type="entry name" value="Cyt_trans-like"/>
</dbReference>
<proteinExistence type="predicted"/>
<dbReference type="EMBL" id="JAGSXH010000061">
    <property type="protein sequence ID" value="MBS2964824.1"/>
    <property type="molecule type" value="Genomic_DNA"/>
</dbReference>
<name>A0A8J8BFJ9_9ACTN</name>
<dbReference type="SUPFAM" id="SSF52374">
    <property type="entry name" value="Nucleotidylyl transferase"/>
    <property type="match status" value="1"/>
</dbReference>
<dbReference type="Pfam" id="PF01467">
    <property type="entry name" value="CTP_transf_like"/>
    <property type="match status" value="1"/>
</dbReference>
<dbReference type="InterPro" id="IPR014729">
    <property type="entry name" value="Rossmann-like_a/b/a_fold"/>
</dbReference>
<comment type="caution">
    <text evidence="4">The sequence shown here is derived from an EMBL/GenBank/DDBJ whole genome shotgun (WGS) entry which is preliminary data.</text>
</comment>
<dbReference type="PANTHER" id="PTHR21342">
    <property type="entry name" value="PHOSPHOPANTETHEINE ADENYLYLTRANSFERASE"/>
    <property type="match status" value="1"/>
</dbReference>
<organism evidence="4 5">
    <name type="scientific">Actinocrinis puniceicyclus</name>
    <dbReference type="NCBI Taxonomy" id="977794"/>
    <lineage>
        <taxon>Bacteria</taxon>
        <taxon>Bacillati</taxon>
        <taxon>Actinomycetota</taxon>
        <taxon>Actinomycetes</taxon>
        <taxon>Catenulisporales</taxon>
        <taxon>Actinospicaceae</taxon>
        <taxon>Actinocrinis</taxon>
    </lineage>
</organism>
<reference evidence="4" key="1">
    <citation type="submission" date="2021-04" db="EMBL/GenBank/DDBJ databases">
        <title>Genome based classification of Actinospica acidithermotolerans sp. nov., an actinobacterium isolated from an Indonesian hot spring.</title>
        <authorList>
            <person name="Kusuma A.B."/>
            <person name="Putra K.E."/>
            <person name="Nafisah S."/>
            <person name="Loh J."/>
            <person name="Nouioui I."/>
            <person name="Goodfellow M."/>
        </authorList>
    </citation>
    <scope>NUCLEOTIDE SEQUENCE</scope>
    <source>
        <strain evidence="4">DSM 45618</strain>
    </source>
</reference>
<evidence type="ECO:0000313" key="5">
    <source>
        <dbReference type="Proteomes" id="UP000677913"/>
    </source>
</evidence>
<evidence type="ECO:0000259" key="3">
    <source>
        <dbReference type="Pfam" id="PF01467"/>
    </source>
</evidence>
<evidence type="ECO:0000313" key="4">
    <source>
        <dbReference type="EMBL" id="MBS2964824.1"/>
    </source>
</evidence>
<dbReference type="PANTHER" id="PTHR21342:SF0">
    <property type="entry name" value="BIFUNCTIONAL NMN ADENYLYLTRANSFERASE_NUDIX HYDROLASE"/>
    <property type="match status" value="1"/>
</dbReference>
<dbReference type="NCBIfam" id="TIGR00125">
    <property type="entry name" value="cyt_tran_rel"/>
    <property type="match status" value="1"/>
</dbReference>
<dbReference type="Proteomes" id="UP000677913">
    <property type="component" value="Unassembled WGS sequence"/>
</dbReference>
<protein>
    <submittedName>
        <fullName evidence="4">Adenylyltransferase/cytidyltransferase family protein</fullName>
    </submittedName>
</protein>
<evidence type="ECO:0000256" key="2">
    <source>
        <dbReference type="ARBA" id="ARBA00022695"/>
    </source>
</evidence>
<evidence type="ECO:0000256" key="1">
    <source>
        <dbReference type="ARBA" id="ARBA00022679"/>
    </source>
</evidence>
<accession>A0A8J8BFJ9</accession>
<keyword evidence="1" id="KW-0808">Transferase</keyword>
<keyword evidence="2 4" id="KW-0548">Nucleotidyltransferase</keyword>
<feature type="domain" description="Cytidyltransferase-like" evidence="3">
    <location>
        <begin position="13"/>
        <end position="73"/>
    </location>
</feature>
<gene>
    <name evidence="4" type="ORF">KGA66_17335</name>
</gene>
<dbReference type="GO" id="GO:0016779">
    <property type="term" value="F:nucleotidyltransferase activity"/>
    <property type="evidence" value="ECO:0007669"/>
    <property type="project" value="UniProtKB-KW"/>
</dbReference>
<dbReference type="AlphaFoldDB" id="A0A8J8BFJ9"/>